<reference evidence="2" key="1">
    <citation type="submission" date="2018-05" db="EMBL/GenBank/DDBJ databases">
        <title>Genome Comparison of Lactic Acid Bacteria Isolated from non-Wheat Sourdough.</title>
        <authorList>
            <person name="Rice T."/>
            <person name="Axel C."/>
            <person name="Lynch K.M."/>
            <person name="Benz C."/>
            <person name="Arendt E.K."/>
            <person name="Coffey A."/>
        </authorList>
    </citation>
    <scope>NUCLEOTIDE SEQUENCE</scope>
    <source>
        <strain evidence="2">TR055</strain>
    </source>
</reference>
<comment type="caution">
    <text evidence="2">The sequence shown here is derived from an EMBL/GenBank/DDBJ whole genome shotgun (WGS) entry which is preliminary data.</text>
</comment>
<protein>
    <submittedName>
        <fullName evidence="2">Uncharacterized protein</fullName>
    </submittedName>
</protein>
<evidence type="ECO:0000313" key="3">
    <source>
        <dbReference type="Proteomes" id="UP000785759"/>
    </source>
</evidence>
<dbReference type="EMBL" id="QFDK01000019">
    <property type="protein sequence ID" value="TOZ01387.1"/>
    <property type="molecule type" value="Genomic_DNA"/>
</dbReference>
<feature type="compositionally biased region" description="Basic and acidic residues" evidence="1">
    <location>
        <begin position="22"/>
        <end position="31"/>
    </location>
</feature>
<dbReference type="Proteomes" id="UP000785759">
    <property type="component" value="Unassembled WGS sequence"/>
</dbReference>
<sequence>MANDFLGKLAKQANQQLGDNESPFKQKKESTRPVQVRETTYKQVKDIAYRQEAKIVDVIDSMLKFAINSDEFNNKK</sequence>
<accession>A0AAJ5FLS4</accession>
<gene>
    <name evidence="2" type="ORF">DIS17_12095</name>
</gene>
<feature type="region of interest" description="Disordered" evidence="1">
    <location>
        <begin position="1"/>
        <end position="35"/>
    </location>
</feature>
<dbReference type="RefSeq" id="WP_112304386.1">
    <property type="nucleotide sequence ID" value="NZ_JAPMHY010000081.1"/>
</dbReference>
<dbReference type="AlphaFoldDB" id="A0AAJ5FLS4"/>
<proteinExistence type="predicted"/>
<evidence type="ECO:0000256" key="1">
    <source>
        <dbReference type="SAM" id="MobiDB-lite"/>
    </source>
</evidence>
<name>A0AAJ5FLS4_LEVBR</name>
<organism evidence="2 3">
    <name type="scientific">Levilactobacillus brevis</name>
    <name type="common">Lactobacillus brevis</name>
    <dbReference type="NCBI Taxonomy" id="1580"/>
    <lineage>
        <taxon>Bacteria</taxon>
        <taxon>Bacillati</taxon>
        <taxon>Bacillota</taxon>
        <taxon>Bacilli</taxon>
        <taxon>Lactobacillales</taxon>
        <taxon>Lactobacillaceae</taxon>
        <taxon>Levilactobacillus</taxon>
    </lineage>
</organism>
<evidence type="ECO:0000313" key="2">
    <source>
        <dbReference type="EMBL" id="TOZ01387.1"/>
    </source>
</evidence>